<comment type="cofactor">
    <cofactor evidence="1 12 13">
        <name>FAD</name>
        <dbReference type="ChEBI" id="CHEBI:57692"/>
    </cofactor>
</comment>
<accession>A0A034WPL9</accession>
<feature type="binding site" evidence="12">
    <location>
        <position position="124"/>
    </location>
    <ligand>
        <name>FAD</name>
        <dbReference type="ChEBI" id="CHEBI:57692"/>
    </ligand>
</feature>
<dbReference type="EC" id="1.6.2.2" evidence="13"/>
<keyword evidence="8" id="KW-0756">Sterol biosynthesis</keyword>
<dbReference type="InterPro" id="IPR001433">
    <property type="entry name" value="OxRdtase_FAD/NAD-bd"/>
</dbReference>
<dbReference type="InterPro" id="IPR017927">
    <property type="entry name" value="FAD-bd_FR_type"/>
</dbReference>
<dbReference type="PANTHER" id="PTHR19370:SF185">
    <property type="entry name" value="NADH-CYTOCHROME B5 REDUCTASE"/>
    <property type="match status" value="1"/>
</dbReference>
<dbReference type="Gene3D" id="3.40.50.80">
    <property type="entry name" value="Nucleotide-binding domain of ferredoxin-NADP reductase (FNR) module"/>
    <property type="match status" value="1"/>
</dbReference>
<dbReference type="PRINTS" id="PR00406">
    <property type="entry name" value="CYTB5RDTASE"/>
</dbReference>
<feature type="binding site" evidence="12">
    <location>
        <position position="126"/>
    </location>
    <ligand>
        <name>FAD</name>
        <dbReference type="ChEBI" id="CHEBI:57692"/>
    </ligand>
</feature>
<keyword evidence="5 12" id="KW-0274">FAD</keyword>
<feature type="binding site" evidence="12">
    <location>
        <position position="108"/>
    </location>
    <ligand>
        <name>FAD</name>
        <dbReference type="ChEBI" id="CHEBI:57692"/>
    </ligand>
</feature>
<evidence type="ECO:0000256" key="1">
    <source>
        <dbReference type="ARBA" id="ARBA00001974"/>
    </source>
</evidence>
<keyword evidence="14" id="KW-0812">Transmembrane</keyword>
<dbReference type="InterPro" id="IPR001834">
    <property type="entry name" value="CBR-like"/>
</dbReference>
<evidence type="ECO:0000256" key="11">
    <source>
        <dbReference type="ARBA" id="ARBA00023221"/>
    </source>
</evidence>
<dbReference type="InterPro" id="IPR017938">
    <property type="entry name" value="Riboflavin_synthase-like_b-brl"/>
</dbReference>
<keyword evidence="7 13" id="KW-0560">Oxidoreductase</keyword>
<keyword evidence="4 12" id="KW-0285">Flavoprotein</keyword>
<dbReference type="EMBL" id="GAKP01001406">
    <property type="protein sequence ID" value="JAC57546.1"/>
    <property type="molecule type" value="Transcribed_RNA"/>
</dbReference>
<feature type="domain" description="FAD-binding FR-type" evidence="15">
    <location>
        <begin position="55"/>
        <end position="167"/>
    </location>
</feature>
<evidence type="ECO:0000313" key="16">
    <source>
        <dbReference type="EMBL" id="JAC57546.1"/>
    </source>
</evidence>
<feature type="binding site" evidence="12">
    <location>
        <position position="141"/>
    </location>
    <ligand>
        <name>FAD</name>
        <dbReference type="ChEBI" id="CHEBI:57692"/>
    </ligand>
</feature>
<dbReference type="SUPFAM" id="SSF52343">
    <property type="entry name" value="Ferredoxin reductase-like, C-terminal NADP-linked domain"/>
    <property type="match status" value="1"/>
</dbReference>
<evidence type="ECO:0000256" key="5">
    <source>
        <dbReference type="ARBA" id="ARBA00022827"/>
    </source>
</evidence>
<dbReference type="InterPro" id="IPR001709">
    <property type="entry name" value="Flavoprot_Pyr_Nucl_cyt_Rdtase"/>
</dbReference>
<evidence type="ECO:0000259" key="15">
    <source>
        <dbReference type="PROSITE" id="PS51384"/>
    </source>
</evidence>
<dbReference type="GO" id="GO:0090524">
    <property type="term" value="F:cytochrome-b5 reductase activity, acting on NADH"/>
    <property type="evidence" value="ECO:0007669"/>
    <property type="project" value="UniProtKB-EC"/>
</dbReference>
<dbReference type="GO" id="GO:0005739">
    <property type="term" value="C:mitochondrion"/>
    <property type="evidence" value="ECO:0007669"/>
    <property type="project" value="TreeGrafter"/>
</dbReference>
<dbReference type="InterPro" id="IPR008333">
    <property type="entry name" value="Cbr1-like_FAD-bd_dom"/>
</dbReference>
<dbReference type="CDD" id="cd06183">
    <property type="entry name" value="cyt_b5_reduct_like"/>
    <property type="match status" value="1"/>
</dbReference>
<keyword evidence="10" id="KW-1207">Sterol metabolism</keyword>
<dbReference type="PRINTS" id="PR00371">
    <property type="entry name" value="FPNCR"/>
</dbReference>
<keyword evidence="14" id="KW-0472">Membrane</keyword>
<dbReference type="Pfam" id="PF00970">
    <property type="entry name" value="FAD_binding_6"/>
    <property type="match status" value="1"/>
</dbReference>
<keyword evidence="6" id="KW-0752">Steroid biosynthesis</keyword>
<evidence type="ECO:0000256" key="12">
    <source>
        <dbReference type="PIRSR" id="PIRSR601834-1"/>
    </source>
</evidence>
<evidence type="ECO:0000256" key="2">
    <source>
        <dbReference type="ARBA" id="ARBA00006105"/>
    </source>
</evidence>
<feature type="binding site" evidence="12">
    <location>
        <position position="142"/>
    </location>
    <ligand>
        <name>FAD</name>
        <dbReference type="ChEBI" id="CHEBI:57692"/>
    </ligand>
</feature>
<dbReference type="PROSITE" id="PS51384">
    <property type="entry name" value="FAD_FR"/>
    <property type="match status" value="1"/>
</dbReference>
<evidence type="ECO:0000256" key="14">
    <source>
        <dbReference type="SAM" id="Phobius"/>
    </source>
</evidence>
<feature type="binding site" evidence="12">
    <location>
        <position position="107"/>
    </location>
    <ligand>
        <name>FAD</name>
        <dbReference type="ChEBI" id="CHEBI:57692"/>
    </ligand>
</feature>
<organism evidence="16">
    <name type="scientific">Bactrocera dorsalis</name>
    <name type="common">Oriental fruit fly</name>
    <name type="synonym">Dacus dorsalis</name>
    <dbReference type="NCBI Taxonomy" id="27457"/>
    <lineage>
        <taxon>Eukaryota</taxon>
        <taxon>Metazoa</taxon>
        <taxon>Ecdysozoa</taxon>
        <taxon>Arthropoda</taxon>
        <taxon>Hexapoda</taxon>
        <taxon>Insecta</taxon>
        <taxon>Pterygota</taxon>
        <taxon>Neoptera</taxon>
        <taxon>Endopterygota</taxon>
        <taxon>Diptera</taxon>
        <taxon>Brachycera</taxon>
        <taxon>Muscomorpha</taxon>
        <taxon>Tephritoidea</taxon>
        <taxon>Tephritidae</taxon>
        <taxon>Bactrocera</taxon>
        <taxon>Bactrocera</taxon>
    </lineage>
</organism>
<evidence type="ECO:0000256" key="3">
    <source>
        <dbReference type="ARBA" id="ARBA00022516"/>
    </source>
</evidence>
<reference evidence="16" key="1">
    <citation type="journal article" date="2014" name="BMC Genomics">
        <title>Characterizing the developmental transcriptome of the oriental fruit fly, Bactrocera dorsalis (Diptera: Tephritidae) through comparative genomic analysis with Drosophila melanogaster utilizing modENCODE datasets.</title>
        <authorList>
            <person name="Geib S.M."/>
            <person name="Calla B."/>
            <person name="Hall B."/>
            <person name="Hou S."/>
            <person name="Manoukis N.C."/>
        </authorList>
    </citation>
    <scope>NUCLEOTIDE SEQUENCE</scope>
    <source>
        <strain evidence="16">Punador</strain>
    </source>
</reference>
<dbReference type="GO" id="GO:0071949">
    <property type="term" value="F:FAD binding"/>
    <property type="evidence" value="ECO:0007669"/>
    <property type="project" value="TreeGrafter"/>
</dbReference>
<keyword evidence="9 13" id="KW-0520">NAD</keyword>
<dbReference type="Pfam" id="PF00175">
    <property type="entry name" value="NAD_binding_1"/>
    <property type="match status" value="1"/>
</dbReference>
<sequence length="317" mass="35918">MARPLYETHLVPIVVGIAAVVVGAAIINYILNKKSSKPRPEPNRTARLRTLVDPNDKYQLPLIEKEILSHDTRRFRFGLPSNQHVLGLPVGQHIHLIATIDNELVIRPYTPISSDDDVGYVDLVIKVYFKNVHPKFPGGGKMTQYLDQMNIGDKISFRGPSGRLQYQGQGRFQVKKLRKDPPKTITAKRVNMISGGTGITPMLQLIRDVLKHNDKDKTELALLFANQSEADILLRNELDDLVKKYPDQLKVWYTIDKASEVWPYSVGYVNDEMMRSQLFLPSSNTLCLLCGPPPMVNYTCIPGLERIGHHADMRFSY</sequence>
<dbReference type="SUPFAM" id="SSF63380">
    <property type="entry name" value="Riboflavin synthase domain-like"/>
    <property type="match status" value="1"/>
</dbReference>
<dbReference type="Gene3D" id="2.40.30.10">
    <property type="entry name" value="Translation factors"/>
    <property type="match status" value="1"/>
</dbReference>
<feature type="transmembrane region" description="Helical" evidence="14">
    <location>
        <begin position="12"/>
        <end position="31"/>
    </location>
</feature>
<feature type="binding site" evidence="12">
    <location>
        <position position="200"/>
    </location>
    <ligand>
        <name>FAD</name>
        <dbReference type="ChEBI" id="CHEBI:57692"/>
    </ligand>
</feature>
<protein>
    <recommendedName>
        <fullName evidence="13">NADH-cytochrome b5 reductase</fullName>
        <ecNumber evidence="13">1.6.2.2</ecNumber>
    </recommendedName>
</protein>
<feature type="binding site" evidence="12">
    <location>
        <position position="109"/>
    </location>
    <ligand>
        <name>FAD</name>
        <dbReference type="ChEBI" id="CHEBI:57692"/>
    </ligand>
</feature>
<keyword evidence="11" id="KW-0753">Steroid metabolism</keyword>
<proteinExistence type="inferred from homology"/>
<evidence type="ECO:0000256" key="13">
    <source>
        <dbReference type="RuleBase" id="RU361226"/>
    </source>
</evidence>
<keyword evidence="14" id="KW-1133">Transmembrane helix</keyword>
<dbReference type="GO" id="GO:0016126">
    <property type="term" value="P:sterol biosynthetic process"/>
    <property type="evidence" value="ECO:0007669"/>
    <property type="project" value="UniProtKB-KW"/>
</dbReference>
<comment type="catalytic activity">
    <reaction evidence="13">
        <text>2 Fe(III)-[cytochrome b5] + NADH = 2 Fe(II)-[cytochrome b5] + NAD(+) + H(+)</text>
        <dbReference type="Rhea" id="RHEA:46680"/>
        <dbReference type="Rhea" id="RHEA-COMP:10438"/>
        <dbReference type="Rhea" id="RHEA-COMP:10439"/>
        <dbReference type="ChEBI" id="CHEBI:15378"/>
        <dbReference type="ChEBI" id="CHEBI:29033"/>
        <dbReference type="ChEBI" id="CHEBI:29034"/>
        <dbReference type="ChEBI" id="CHEBI:57540"/>
        <dbReference type="ChEBI" id="CHEBI:57945"/>
        <dbReference type="EC" id="1.6.2.2"/>
    </reaction>
</comment>
<feature type="binding site" evidence="12">
    <location>
        <position position="129"/>
    </location>
    <ligand>
        <name>FAD</name>
        <dbReference type="ChEBI" id="CHEBI:57692"/>
    </ligand>
</feature>
<evidence type="ECO:0000256" key="7">
    <source>
        <dbReference type="ARBA" id="ARBA00023002"/>
    </source>
</evidence>
<keyword evidence="3" id="KW-0444">Lipid biosynthesis</keyword>
<evidence type="ECO:0000256" key="4">
    <source>
        <dbReference type="ARBA" id="ARBA00022630"/>
    </source>
</evidence>
<evidence type="ECO:0000256" key="10">
    <source>
        <dbReference type="ARBA" id="ARBA00023166"/>
    </source>
</evidence>
<evidence type="ECO:0000256" key="9">
    <source>
        <dbReference type="ARBA" id="ARBA00023027"/>
    </source>
</evidence>
<dbReference type="FunFam" id="3.40.50.80:FF:000005">
    <property type="entry name" value="NADH-cytochrome b5 reductase"/>
    <property type="match status" value="1"/>
</dbReference>
<dbReference type="AlphaFoldDB" id="A0A034WPL9"/>
<dbReference type="OrthoDB" id="432685at2759"/>
<dbReference type="InterPro" id="IPR039261">
    <property type="entry name" value="FNR_nucleotide-bd"/>
</dbReference>
<keyword evidence="6" id="KW-0443">Lipid metabolism</keyword>
<comment type="similarity">
    <text evidence="2 13">Belongs to the flavoprotein pyridine nucleotide cytochrome reductase family.</text>
</comment>
<gene>
    <name evidence="16" type="primary">NB5R3</name>
</gene>
<name>A0A034WPL9_BACDO</name>
<evidence type="ECO:0000256" key="8">
    <source>
        <dbReference type="ARBA" id="ARBA00023011"/>
    </source>
</evidence>
<dbReference type="FunFam" id="2.40.30.10:FF:000021">
    <property type="entry name" value="NADH-cytochrome b5 reductase"/>
    <property type="match status" value="1"/>
</dbReference>
<dbReference type="PANTHER" id="PTHR19370">
    <property type="entry name" value="NADH-CYTOCHROME B5 REDUCTASE"/>
    <property type="match status" value="1"/>
</dbReference>
<evidence type="ECO:0000256" key="6">
    <source>
        <dbReference type="ARBA" id="ARBA00022955"/>
    </source>
</evidence>